<proteinExistence type="predicted"/>
<keyword evidence="3" id="KW-1185">Reference proteome</keyword>
<feature type="domain" description="N-acetyltransferase" evidence="1">
    <location>
        <begin position="203"/>
        <end position="335"/>
    </location>
</feature>
<accession>A0ABN2W9N2</accession>
<dbReference type="InterPro" id="IPR016181">
    <property type="entry name" value="Acyl_CoA_acyltransferase"/>
</dbReference>
<dbReference type="EMBL" id="BAAANS010000003">
    <property type="protein sequence ID" value="GAA2086911.1"/>
    <property type="molecule type" value="Genomic_DNA"/>
</dbReference>
<dbReference type="Proteomes" id="UP001500897">
    <property type="component" value="Unassembled WGS sequence"/>
</dbReference>
<dbReference type="Pfam" id="PF13302">
    <property type="entry name" value="Acetyltransf_3"/>
    <property type="match status" value="1"/>
</dbReference>
<gene>
    <name evidence="2" type="ORF">GCM10009759_07940</name>
</gene>
<dbReference type="RefSeq" id="WP_344550298.1">
    <property type="nucleotide sequence ID" value="NZ_BAAANS010000003.1"/>
</dbReference>
<dbReference type="InterPro" id="IPR000182">
    <property type="entry name" value="GNAT_dom"/>
</dbReference>
<reference evidence="2 3" key="1">
    <citation type="journal article" date="2019" name="Int. J. Syst. Evol. Microbiol.">
        <title>The Global Catalogue of Microorganisms (GCM) 10K type strain sequencing project: providing services to taxonomists for standard genome sequencing and annotation.</title>
        <authorList>
            <consortium name="The Broad Institute Genomics Platform"/>
            <consortium name="The Broad Institute Genome Sequencing Center for Infectious Disease"/>
            <person name="Wu L."/>
            <person name="Ma J."/>
        </authorList>
    </citation>
    <scope>NUCLEOTIDE SEQUENCE [LARGE SCALE GENOMIC DNA]</scope>
    <source>
        <strain evidence="2 3">JCM 14559</strain>
    </source>
</reference>
<sequence>MIFRPIVPQEINTVLAQVRPDPSTAVSAEMVRARLADGEYRLNWIWVAEPCPGRAPLAVAIWWGSPTDTRPSHLDALFARSDPMWASAAPRRRTPSVPGPTTDPRSAVAAALLVAAHRVFAAEGLAPPPDYHLLLPSGWRDRPEVAASVAWRRRAAEAAGLRLSAERLRFERSTGRPVPSLSDRLLFAPESDDEVFVDLFRRSLLRSLDTTSTREVLRTGAAAHARSEVAFYHREMRGRRSWWRTARTATGQVVGFVIPTHNSVVPMVGYLGILPEFRGRGYAAELLAEATRILVAETHSEVVRAETNLTNHPMVAALELVGYRDRIRRLVFSAA</sequence>
<dbReference type="SUPFAM" id="SSF55729">
    <property type="entry name" value="Acyl-CoA N-acyltransferases (Nat)"/>
    <property type="match status" value="1"/>
</dbReference>
<comment type="caution">
    <text evidence="2">The sequence shown here is derived from an EMBL/GenBank/DDBJ whole genome shotgun (WGS) entry which is preliminary data.</text>
</comment>
<evidence type="ECO:0000259" key="1">
    <source>
        <dbReference type="PROSITE" id="PS51186"/>
    </source>
</evidence>
<organism evidence="2 3">
    <name type="scientific">Kitasatospora saccharophila</name>
    <dbReference type="NCBI Taxonomy" id="407973"/>
    <lineage>
        <taxon>Bacteria</taxon>
        <taxon>Bacillati</taxon>
        <taxon>Actinomycetota</taxon>
        <taxon>Actinomycetes</taxon>
        <taxon>Kitasatosporales</taxon>
        <taxon>Streptomycetaceae</taxon>
        <taxon>Kitasatospora</taxon>
    </lineage>
</organism>
<name>A0ABN2W9N2_9ACTN</name>
<dbReference type="CDD" id="cd04301">
    <property type="entry name" value="NAT_SF"/>
    <property type="match status" value="1"/>
</dbReference>
<evidence type="ECO:0000313" key="2">
    <source>
        <dbReference type="EMBL" id="GAA2086911.1"/>
    </source>
</evidence>
<dbReference type="PROSITE" id="PS51186">
    <property type="entry name" value="GNAT"/>
    <property type="match status" value="1"/>
</dbReference>
<evidence type="ECO:0000313" key="3">
    <source>
        <dbReference type="Proteomes" id="UP001500897"/>
    </source>
</evidence>
<protein>
    <submittedName>
        <fullName evidence="2">GNAT family N-acetyltransferase</fullName>
    </submittedName>
</protein>
<dbReference type="Gene3D" id="3.40.630.30">
    <property type="match status" value="1"/>
</dbReference>